<organism evidence="3 4">
    <name type="scientific">Muntiacus muntjak</name>
    <name type="common">Barking deer</name>
    <name type="synonym">Indian muntjac</name>
    <dbReference type="NCBI Taxonomy" id="9888"/>
    <lineage>
        <taxon>Eukaryota</taxon>
        <taxon>Metazoa</taxon>
        <taxon>Chordata</taxon>
        <taxon>Craniata</taxon>
        <taxon>Vertebrata</taxon>
        <taxon>Euteleostomi</taxon>
        <taxon>Mammalia</taxon>
        <taxon>Eutheria</taxon>
        <taxon>Laurasiatheria</taxon>
        <taxon>Artiodactyla</taxon>
        <taxon>Ruminantia</taxon>
        <taxon>Pecora</taxon>
        <taxon>Cervidae</taxon>
        <taxon>Muntiacinae</taxon>
        <taxon>Muntiacus</taxon>
    </lineage>
</organism>
<keyword evidence="4" id="KW-1185">Reference proteome</keyword>
<dbReference type="GO" id="GO:0003676">
    <property type="term" value="F:nucleic acid binding"/>
    <property type="evidence" value="ECO:0007669"/>
    <property type="project" value="InterPro"/>
</dbReference>
<evidence type="ECO:0000313" key="3">
    <source>
        <dbReference type="EMBL" id="KAB0363673.1"/>
    </source>
</evidence>
<evidence type="ECO:0000313" key="4">
    <source>
        <dbReference type="Proteomes" id="UP000326458"/>
    </source>
</evidence>
<dbReference type="EMBL" id="VCEA01000001">
    <property type="protein sequence ID" value="KAB0363673.1"/>
    <property type="molecule type" value="Genomic_DNA"/>
</dbReference>
<feature type="domain" description="DDE-1" evidence="2">
    <location>
        <begin position="159"/>
        <end position="229"/>
    </location>
</feature>
<dbReference type="AlphaFoldDB" id="A0A5N3WQG1"/>
<reference evidence="3 4" key="1">
    <citation type="submission" date="2019-06" db="EMBL/GenBank/DDBJ databases">
        <title>Discovery of a novel chromosome fission-fusion reversal in muntjac.</title>
        <authorList>
            <person name="Mudd A.B."/>
            <person name="Bredeson J.V."/>
            <person name="Baum R."/>
            <person name="Hockemeyer D."/>
            <person name="Rokhsar D.S."/>
        </authorList>
    </citation>
    <scope>NUCLEOTIDE SEQUENCE [LARGE SCALE GENOMIC DNA]</scope>
    <source>
        <strain evidence="3">UTSW_UCB_Mm</strain>
        <tissue evidence="3">Fibroblast cell line</tissue>
    </source>
</reference>
<protein>
    <recommendedName>
        <fullName evidence="2">DDE-1 domain-containing protein</fullName>
    </recommendedName>
</protein>
<dbReference type="Pfam" id="PF03184">
    <property type="entry name" value="DDE_1"/>
    <property type="match status" value="1"/>
</dbReference>
<evidence type="ECO:0000256" key="1">
    <source>
        <dbReference type="SAM" id="MobiDB-lite"/>
    </source>
</evidence>
<comment type="caution">
    <text evidence="3">The sequence shown here is derived from an EMBL/GenBank/DDBJ whole genome shotgun (WGS) entry which is preliminary data.</text>
</comment>
<gene>
    <name evidence="3" type="ORF">FD754_007829</name>
</gene>
<dbReference type="Proteomes" id="UP000326458">
    <property type="component" value="Unassembled WGS sequence"/>
</dbReference>
<accession>A0A5N3WQG1</accession>
<proteinExistence type="predicted"/>
<dbReference type="InterPro" id="IPR004875">
    <property type="entry name" value="DDE_SF_endonuclease_dom"/>
</dbReference>
<feature type="region of interest" description="Disordered" evidence="1">
    <location>
        <begin position="379"/>
        <end position="401"/>
    </location>
</feature>
<sequence>MMKHMGHIVNTKEKFLKDIKSATVVNTQMMRNQSSLIAVMEEVLVVWIKVQTKSLTFFNSMKAERGEEPAEDFEASREQAKTASGDVGAAVSYPGDLAEIIKKTPSRTFIAREEKSVPDFKGQAWMPVLIYHSENPRTLKNHAKSTLPMLYKWNNKTWPMDQGVTLTFKSYYLRNTFLKAINATDSDSSVESGPIQLKIFSKGFTVLDAIKNIHISWEEVKISTLTGVWRKWIPTLMDGFDVFKTSEEEVTADVEIARELDLEVGPEDITKLLQSHHKTLTDEELLLMDEQGKWFLEMETTPGDDVVKIYINLVDKALAAAGFERIDFSFEKSYTVGQMLSNIFAHYREIVCERKSQLMQQISLFYFKKLPLAPQPSAATTLIGQQPSTSRQNPPSAKSFR</sequence>
<name>A0A5N3WQG1_MUNMU</name>
<evidence type="ECO:0000259" key="2">
    <source>
        <dbReference type="Pfam" id="PF03184"/>
    </source>
</evidence>